<dbReference type="Gene3D" id="3.10.20.90">
    <property type="entry name" value="Phosphatidylinositol 3-kinase Catalytic Subunit, Chain A, domain 1"/>
    <property type="match status" value="1"/>
</dbReference>
<dbReference type="Pfam" id="PF00373">
    <property type="entry name" value="FERM_M"/>
    <property type="match status" value="1"/>
</dbReference>
<dbReference type="InterPro" id="IPR018980">
    <property type="entry name" value="FERM_PH-like_C"/>
</dbReference>
<evidence type="ECO:0000313" key="8">
    <source>
        <dbReference type="Proteomes" id="UP000549394"/>
    </source>
</evidence>
<dbReference type="GO" id="GO:0070161">
    <property type="term" value="C:anchoring junction"/>
    <property type="evidence" value="ECO:0007669"/>
    <property type="project" value="UniProtKB-SubCell"/>
</dbReference>
<feature type="compositionally biased region" description="Polar residues" evidence="5">
    <location>
        <begin position="843"/>
        <end position="855"/>
    </location>
</feature>
<feature type="region of interest" description="Disordered" evidence="5">
    <location>
        <begin position="814"/>
        <end position="875"/>
    </location>
</feature>
<dbReference type="AlphaFoldDB" id="A0A7I8VFW5"/>
<dbReference type="InterPro" id="IPR019749">
    <property type="entry name" value="Band_41_domain"/>
</dbReference>
<evidence type="ECO:0000313" key="7">
    <source>
        <dbReference type="EMBL" id="CAD5114883.1"/>
    </source>
</evidence>
<gene>
    <name evidence="7" type="ORF">DGYR_LOCUS3686</name>
</gene>
<name>A0A7I8VFW5_9ANNE</name>
<dbReference type="PANTHER" id="PTHR23280">
    <property type="entry name" value="4.1 G PROTEIN"/>
    <property type="match status" value="1"/>
</dbReference>
<keyword evidence="3" id="KW-0963">Cytoplasm</keyword>
<protein>
    <submittedName>
        <fullName evidence="7">DgyrCDS3915</fullName>
    </submittedName>
</protein>
<evidence type="ECO:0000256" key="2">
    <source>
        <dbReference type="ARBA" id="ARBA00004496"/>
    </source>
</evidence>
<dbReference type="Pfam" id="PF09380">
    <property type="entry name" value="FERM_C"/>
    <property type="match status" value="1"/>
</dbReference>
<evidence type="ECO:0000259" key="6">
    <source>
        <dbReference type="PROSITE" id="PS50057"/>
    </source>
</evidence>
<comment type="subcellular location">
    <subcellularLocation>
        <location evidence="1">Cell junction</location>
    </subcellularLocation>
    <subcellularLocation>
        <location evidence="2">Cytoplasm</location>
    </subcellularLocation>
</comment>
<dbReference type="SMART" id="SM01195">
    <property type="entry name" value="FA"/>
    <property type="match status" value="1"/>
</dbReference>
<dbReference type="InterPro" id="IPR019748">
    <property type="entry name" value="FERM_central"/>
</dbReference>
<dbReference type="InterPro" id="IPR014847">
    <property type="entry name" value="FA"/>
</dbReference>
<dbReference type="Gene3D" id="1.20.80.10">
    <property type="match status" value="1"/>
</dbReference>
<dbReference type="CDD" id="cd14473">
    <property type="entry name" value="FERM_B-lobe"/>
    <property type="match status" value="1"/>
</dbReference>
<dbReference type="CDD" id="cd17108">
    <property type="entry name" value="FERM_F1_EPB41L5_like"/>
    <property type="match status" value="1"/>
</dbReference>
<dbReference type="SUPFAM" id="SSF50729">
    <property type="entry name" value="PH domain-like"/>
    <property type="match status" value="1"/>
</dbReference>
<dbReference type="GO" id="GO:0005856">
    <property type="term" value="C:cytoskeleton"/>
    <property type="evidence" value="ECO:0007669"/>
    <property type="project" value="TreeGrafter"/>
</dbReference>
<dbReference type="PROSITE" id="PS50057">
    <property type="entry name" value="FERM_3"/>
    <property type="match status" value="1"/>
</dbReference>
<dbReference type="InterPro" id="IPR000299">
    <property type="entry name" value="FERM_domain"/>
</dbReference>
<dbReference type="InterPro" id="IPR018979">
    <property type="entry name" value="FERM_N"/>
</dbReference>
<dbReference type="Pfam" id="PF08736">
    <property type="entry name" value="FA"/>
    <property type="match status" value="1"/>
</dbReference>
<dbReference type="Gene3D" id="2.30.29.30">
    <property type="entry name" value="Pleckstrin-homology domain (PH domain)/Phosphotyrosine-binding domain (PTB)"/>
    <property type="match status" value="1"/>
</dbReference>
<dbReference type="InterPro" id="IPR029071">
    <property type="entry name" value="Ubiquitin-like_domsf"/>
</dbReference>
<dbReference type="GO" id="GO:0031032">
    <property type="term" value="P:actomyosin structure organization"/>
    <property type="evidence" value="ECO:0007669"/>
    <property type="project" value="TreeGrafter"/>
</dbReference>
<accession>A0A7I8VFW5</accession>
<dbReference type="SMART" id="SM00295">
    <property type="entry name" value="B41"/>
    <property type="match status" value="1"/>
</dbReference>
<feature type="domain" description="FERM" evidence="6">
    <location>
        <begin position="30"/>
        <end position="329"/>
    </location>
</feature>
<feature type="compositionally biased region" description="Polar residues" evidence="5">
    <location>
        <begin position="814"/>
        <end position="827"/>
    </location>
</feature>
<dbReference type="FunFam" id="3.10.20.90:FF:000024">
    <property type="entry name" value="Erythrocyte membrane protein band 4.1-like 5"/>
    <property type="match status" value="1"/>
</dbReference>
<feature type="region of interest" description="Disordered" evidence="5">
    <location>
        <begin position="408"/>
        <end position="439"/>
    </location>
</feature>
<evidence type="ECO:0000256" key="3">
    <source>
        <dbReference type="ARBA" id="ARBA00022490"/>
    </source>
</evidence>
<dbReference type="Pfam" id="PF09379">
    <property type="entry name" value="FERM_N"/>
    <property type="match status" value="1"/>
</dbReference>
<dbReference type="OrthoDB" id="6235974at2759"/>
<feature type="compositionally biased region" description="Low complexity" evidence="5">
    <location>
        <begin position="739"/>
        <end position="750"/>
    </location>
</feature>
<feature type="region of interest" description="Disordered" evidence="5">
    <location>
        <begin position="452"/>
        <end position="488"/>
    </location>
</feature>
<dbReference type="PRINTS" id="PR00935">
    <property type="entry name" value="BAND41"/>
</dbReference>
<feature type="region of interest" description="Disordered" evidence="5">
    <location>
        <begin position="530"/>
        <end position="567"/>
    </location>
</feature>
<dbReference type="InterPro" id="IPR014352">
    <property type="entry name" value="FERM/acyl-CoA-bd_prot_sf"/>
</dbReference>
<dbReference type="InterPro" id="IPR035963">
    <property type="entry name" value="FERM_2"/>
</dbReference>
<dbReference type="SUPFAM" id="SSF54236">
    <property type="entry name" value="Ubiquitin-like"/>
    <property type="match status" value="1"/>
</dbReference>
<dbReference type="GO" id="GO:0005886">
    <property type="term" value="C:plasma membrane"/>
    <property type="evidence" value="ECO:0007669"/>
    <property type="project" value="UniProtKB-ARBA"/>
</dbReference>
<evidence type="ECO:0000256" key="5">
    <source>
        <dbReference type="SAM" id="MobiDB-lite"/>
    </source>
</evidence>
<feature type="compositionally biased region" description="Basic and acidic residues" evidence="5">
    <location>
        <begin position="457"/>
        <end position="469"/>
    </location>
</feature>
<dbReference type="EMBL" id="CAJFCJ010000005">
    <property type="protein sequence ID" value="CAD5114883.1"/>
    <property type="molecule type" value="Genomic_DNA"/>
</dbReference>
<feature type="compositionally biased region" description="Polar residues" evidence="5">
    <location>
        <begin position="637"/>
        <end position="648"/>
    </location>
</feature>
<feature type="region of interest" description="Disordered" evidence="5">
    <location>
        <begin position="693"/>
        <end position="795"/>
    </location>
</feature>
<keyword evidence="8" id="KW-1185">Reference proteome</keyword>
<sequence>MSRFFRFFSRRGGAQKGVKEKEDKALKNVLPCRVMLLDGSDLSVNVPKKLEGKYLYEQVYYNLDIIEKDYFGLQYTDSQGVTHWLDPTKSIRKQVARPECPVVGPPYTFRFRVKFYTSEPNSLREELTRYQFFLQLKQDILNGRLECPFDYANAIELQGKNLFFVAPIAELGDYEEGLHTPGFVSEFRFVPEAQQTEEMELEILEGFKKLRGQRPATAELHYLNKAKWLEGYGVDMHNVMGKDGNSYSLGLTPTGVLVFDGSQKIGLFFWPKITKLEFSGKKLVLVVVEDDEKGREQDHLFVFRLLQKKACKHLWKCAVEHHSFFRLKGSRPPATMRQSFFRMGSRFRYSGRTEVETVTSSRARRSVKFERKPSQRFSRRPVFERREAQAAMRRLEQPISIAKGAKHSVQTSAVIEKKSKKEPVSPSVAAGSQNASNTSASAALERLDNLMKGGSTSKKDEDLSLKEASEQAQARIKGLDNNTTPQTNTQIASRDINSLNTYKNVSKLDKSALSKDVKQCNILKAQQMETNAVDQKPKPLKVDLSSSEEKSESCDSDESSIDIDEDDLFHPSKLPVVSKTNLRLSTESSPASPPLSAQYQNGVDDFTPKLTEKSMFSKSQNTSRSSNVCSIASQNDLNKTDGSVSDTKVSVDEQQDSLPKFELDESLGDVFLDENEQAEIMIDFPVENVSLNNSKDSADKIPKSPTVSTSSNAGNSSKETSPMAAIPESPSDKSTPNQPKISKIPKKSISTVQINPVIDRKLKKRNTSLPIINKPEPKSVSTKIPKAAPRKSLTSKTDDIVIETSFTGSHAVTRKVSTTSMRSSNIPTRRVHSEETPPVAQLVTVTRSSSKSGQPLSPWHVSSAPPKRMPLTTEL</sequence>
<organism evidence="7 8">
    <name type="scientific">Dimorphilus gyrociliatus</name>
    <dbReference type="NCBI Taxonomy" id="2664684"/>
    <lineage>
        <taxon>Eukaryota</taxon>
        <taxon>Metazoa</taxon>
        <taxon>Spiralia</taxon>
        <taxon>Lophotrochozoa</taxon>
        <taxon>Annelida</taxon>
        <taxon>Polychaeta</taxon>
        <taxon>Polychaeta incertae sedis</taxon>
        <taxon>Dinophilidae</taxon>
        <taxon>Dimorphilus</taxon>
    </lineage>
</organism>
<dbReference type="CDD" id="cd13186">
    <property type="entry name" value="FERM_C_NBL4_NBL5"/>
    <property type="match status" value="1"/>
</dbReference>
<dbReference type="SMART" id="SM01196">
    <property type="entry name" value="FERM_C"/>
    <property type="match status" value="1"/>
</dbReference>
<feature type="region of interest" description="Disordered" evidence="5">
    <location>
        <begin position="637"/>
        <end position="657"/>
    </location>
</feature>
<reference evidence="7 8" key="1">
    <citation type="submission" date="2020-08" db="EMBL/GenBank/DDBJ databases">
        <authorList>
            <person name="Hejnol A."/>
        </authorList>
    </citation>
    <scope>NUCLEOTIDE SEQUENCE [LARGE SCALE GENOMIC DNA]</scope>
</reference>
<dbReference type="PANTHER" id="PTHR23280:SF25">
    <property type="entry name" value="MOESIN_EZRIN_RADIXIN HOMOLOG 1"/>
    <property type="match status" value="1"/>
</dbReference>
<proteinExistence type="predicted"/>
<dbReference type="Proteomes" id="UP000549394">
    <property type="component" value="Unassembled WGS sequence"/>
</dbReference>
<evidence type="ECO:0000256" key="1">
    <source>
        <dbReference type="ARBA" id="ARBA00004282"/>
    </source>
</evidence>
<dbReference type="SUPFAM" id="SSF47031">
    <property type="entry name" value="Second domain of FERM"/>
    <property type="match status" value="1"/>
</dbReference>
<evidence type="ECO:0000256" key="4">
    <source>
        <dbReference type="ARBA" id="ARBA00022949"/>
    </source>
</evidence>
<dbReference type="InterPro" id="IPR011993">
    <property type="entry name" value="PH-like_dom_sf"/>
</dbReference>
<feature type="compositionally biased region" description="Polar residues" evidence="5">
    <location>
        <begin position="705"/>
        <end position="720"/>
    </location>
</feature>
<feature type="compositionally biased region" description="Low complexity" evidence="5">
    <location>
        <begin position="424"/>
        <end position="439"/>
    </location>
</feature>
<dbReference type="FunFam" id="2.30.29.30:FF:000002">
    <property type="entry name" value="Band 4.1-like protein 5 isoform 1"/>
    <property type="match status" value="1"/>
</dbReference>
<comment type="caution">
    <text evidence="7">The sequence shown here is derived from an EMBL/GenBank/DDBJ whole genome shotgun (WGS) entry which is preliminary data.</text>
</comment>
<dbReference type="FunFam" id="1.20.80.10:FF:000003">
    <property type="entry name" value="Tyrosine-protein phosphatase non-receptor type 4"/>
    <property type="match status" value="1"/>
</dbReference>
<feature type="compositionally biased region" description="Acidic residues" evidence="5">
    <location>
        <begin position="554"/>
        <end position="567"/>
    </location>
</feature>
<feature type="compositionally biased region" description="Basic and acidic residues" evidence="5">
    <location>
        <begin position="535"/>
        <end position="553"/>
    </location>
</feature>
<dbReference type="GO" id="GO:0005737">
    <property type="term" value="C:cytoplasm"/>
    <property type="evidence" value="ECO:0007669"/>
    <property type="project" value="UniProtKB-SubCell"/>
</dbReference>
<keyword evidence="4" id="KW-0965">Cell junction</keyword>